<feature type="transmembrane region" description="Helical" evidence="1">
    <location>
        <begin position="52"/>
        <end position="70"/>
    </location>
</feature>
<keyword evidence="1" id="KW-0472">Membrane</keyword>
<protein>
    <submittedName>
        <fullName evidence="2">Uncharacterized protein</fullName>
    </submittedName>
</protein>
<reference evidence="2" key="1">
    <citation type="journal article" date="2021" name="PeerJ">
        <title>Extensive microbial diversity within the chicken gut microbiome revealed by metagenomics and culture.</title>
        <authorList>
            <person name="Gilroy R."/>
            <person name="Ravi A."/>
            <person name="Getino M."/>
            <person name="Pursley I."/>
            <person name="Horton D.L."/>
            <person name="Alikhan N.F."/>
            <person name="Baker D."/>
            <person name="Gharbi K."/>
            <person name="Hall N."/>
            <person name="Watson M."/>
            <person name="Adriaenssens E.M."/>
            <person name="Foster-Nyarko E."/>
            <person name="Jarju S."/>
            <person name="Secka A."/>
            <person name="Antonio M."/>
            <person name="Oren A."/>
            <person name="Chaudhuri R.R."/>
            <person name="La Ragione R."/>
            <person name="Hildebrand F."/>
            <person name="Pallen M.J."/>
        </authorList>
    </citation>
    <scope>NUCLEOTIDE SEQUENCE</scope>
    <source>
        <strain evidence="2">CHK124-7917</strain>
    </source>
</reference>
<feature type="transmembrane region" description="Helical" evidence="1">
    <location>
        <begin position="20"/>
        <end position="40"/>
    </location>
</feature>
<sequence length="125" mass="13231">MGNGKRKALSGVVKSLRLGAIAALGLGIVAFVFAFLTHGLDWRTGLDWARKLLFVVGSLCLVTGGCGLLVSGRDRPDGIMTPHEDDTFRSFWHEVGLPWGASVSVAAVSFLAVGTVVEMLVFLTA</sequence>
<comment type="caution">
    <text evidence="2">The sequence shown here is derived from an EMBL/GenBank/DDBJ whole genome shotgun (WGS) entry which is preliminary data.</text>
</comment>
<organism evidence="2 3">
    <name type="scientific">Thermophilibacter provencensis</name>
    <dbReference type="NCBI Taxonomy" id="1852386"/>
    <lineage>
        <taxon>Bacteria</taxon>
        <taxon>Bacillati</taxon>
        <taxon>Actinomycetota</taxon>
        <taxon>Coriobacteriia</taxon>
        <taxon>Coriobacteriales</taxon>
        <taxon>Atopobiaceae</taxon>
        <taxon>Thermophilibacter</taxon>
    </lineage>
</organism>
<dbReference type="RefSeq" id="WP_274959802.1">
    <property type="nucleotide sequence ID" value="NZ_DYWQ01000167.1"/>
</dbReference>
<feature type="transmembrane region" description="Helical" evidence="1">
    <location>
        <begin position="99"/>
        <end position="123"/>
    </location>
</feature>
<accession>A0A921KP46</accession>
<reference evidence="2" key="2">
    <citation type="submission" date="2021-09" db="EMBL/GenBank/DDBJ databases">
        <authorList>
            <person name="Gilroy R."/>
        </authorList>
    </citation>
    <scope>NUCLEOTIDE SEQUENCE</scope>
    <source>
        <strain evidence="2">CHK124-7917</strain>
    </source>
</reference>
<name>A0A921KP46_9ACTN</name>
<evidence type="ECO:0000256" key="1">
    <source>
        <dbReference type="SAM" id="Phobius"/>
    </source>
</evidence>
<gene>
    <name evidence="2" type="ORF">K8U72_11080</name>
</gene>
<dbReference type="AlphaFoldDB" id="A0A921KP46"/>
<dbReference type="EMBL" id="DYWQ01000167">
    <property type="protein sequence ID" value="HJF46301.1"/>
    <property type="molecule type" value="Genomic_DNA"/>
</dbReference>
<proteinExistence type="predicted"/>
<evidence type="ECO:0000313" key="2">
    <source>
        <dbReference type="EMBL" id="HJF46301.1"/>
    </source>
</evidence>
<keyword evidence="1" id="KW-1133">Transmembrane helix</keyword>
<dbReference type="Proteomes" id="UP000697330">
    <property type="component" value="Unassembled WGS sequence"/>
</dbReference>
<evidence type="ECO:0000313" key="3">
    <source>
        <dbReference type="Proteomes" id="UP000697330"/>
    </source>
</evidence>
<keyword evidence="1" id="KW-0812">Transmembrane</keyword>